<dbReference type="InterPro" id="IPR000529">
    <property type="entry name" value="Ribosomal_bS6"/>
</dbReference>
<dbReference type="PANTHER" id="PTHR21011:SF1">
    <property type="entry name" value="SMALL RIBOSOMAL SUBUNIT PROTEIN BS6M"/>
    <property type="match status" value="1"/>
</dbReference>
<accession>U7QPT4</accession>
<keyword evidence="4" id="KW-0687">Ribonucleoprotein</keyword>
<dbReference type="HAMAP" id="MF_00360">
    <property type="entry name" value="Ribosomal_bS6"/>
    <property type="match status" value="1"/>
</dbReference>
<dbReference type="NCBIfam" id="TIGR00166">
    <property type="entry name" value="S6"/>
    <property type="match status" value="1"/>
</dbReference>
<proteinExistence type="inferred from homology"/>
<comment type="similarity">
    <text evidence="1 4">Belongs to the bacterial ribosomal protein bS6 family.</text>
</comment>
<dbReference type="SUPFAM" id="SSF54995">
    <property type="entry name" value="Ribosomal protein S6"/>
    <property type="match status" value="1"/>
</dbReference>
<evidence type="ECO:0000256" key="2">
    <source>
        <dbReference type="ARBA" id="ARBA00035104"/>
    </source>
</evidence>
<evidence type="ECO:0000313" key="6">
    <source>
        <dbReference type="EMBL" id="ERT09130.1"/>
    </source>
</evidence>
<dbReference type="EMBL" id="AUZM01000005">
    <property type="protein sequence ID" value="ERT09130.1"/>
    <property type="molecule type" value="Genomic_DNA"/>
</dbReference>
<keyword evidence="4" id="KW-0699">rRNA-binding</keyword>
<dbReference type="GO" id="GO:0006412">
    <property type="term" value="P:translation"/>
    <property type="evidence" value="ECO:0007669"/>
    <property type="project" value="UniProtKB-UniRule"/>
</dbReference>
<dbReference type="InterPro" id="IPR035980">
    <property type="entry name" value="Ribosomal_bS6_sf"/>
</dbReference>
<evidence type="ECO:0000256" key="3">
    <source>
        <dbReference type="ARBA" id="ARBA00035294"/>
    </source>
</evidence>
<keyword evidence="4 6" id="KW-0689">Ribosomal protein</keyword>
<dbReference type="Proteomes" id="UP000017127">
    <property type="component" value="Unassembled WGS sequence"/>
</dbReference>
<keyword evidence="7" id="KW-1185">Reference proteome</keyword>
<dbReference type="PATRIC" id="fig|1348334.3.peg.874"/>
<dbReference type="CDD" id="cd15487">
    <property type="entry name" value="bS6_chloro_cyano"/>
    <property type="match status" value="1"/>
</dbReference>
<dbReference type="PANTHER" id="PTHR21011">
    <property type="entry name" value="MITOCHONDRIAL 28S RIBOSOMAL PROTEIN S6"/>
    <property type="match status" value="1"/>
</dbReference>
<dbReference type="InterPro" id="IPR020814">
    <property type="entry name" value="Ribosomal_S6_plastid/chlpt"/>
</dbReference>
<gene>
    <name evidence="4 6" type="primary">rpsF</name>
    <name evidence="4" type="synonym">rps6</name>
    <name evidence="6" type="ORF">M595_0894</name>
</gene>
<evidence type="ECO:0000256" key="5">
    <source>
        <dbReference type="SAM" id="MobiDB-lite"/>
    </source>
</evidence>
<dbReference type="GO" id="GO:0070181">
    <property type="term" value="F:small ribosomal subunit rRNA binding"/>
    <property type="evidence" value="ECO:0007669"/>
    <property type="project" value="TreeGrafter"/>
</dbReference>
<keyword evidence="4" id="KW-0694">RNA-binding</keyword>
<dbReference type="OrthoDB" id="9812702at2"/>
<comment type="caution">
    <text evidence="6">The sequence shown here is derived from an EMBL/GenBank/DDBJ whole genome shotgun (WGS) entry which is preliminary data.</text>
</comment>
<dbReference type="RefSeq" id="WP_023064675.1">
    <property type="nucleotide sequence ID" value="NZ_AUZM01000005.1"/>
</dbReference>
<dbReference type="GO" id="GO:0005840">
    <property type="term" value="C:ribosome"/>
    <property type="evidence" value="ECO:0007669"/>
    <property type="project" value="UniProtKB-KW"/>
</dbReference>
<protein>
    <recommendedName>
        <fullName evidence="3 4">Small ribosomal subunit protein bS6</fullName>
    </recommendedName>
</protein>
<dbReference type="GO" id="GO:0005737">
    <property type="term" value="C:cytoplasm"/>
    <property type="evidence" value="ECO:0007669"/>
    <property type="project" value="UniProtKB-ARBA"/>
</dbReference>
<dbReference type="GO" id="GO:1990904">
    <property type="term" value="C:ribonucleoprotein complex"/>
    <property type="evidence" value="ECO:0007669"/>
    <property type="project" value="UniProtKB-KW"/>
</dbReference>
<dbReference type="AlphaFoldDB" id="U7QPT4"/>
<reference evidence="6 7" key="1">
    <citation type="journal article" date="2013" name="Front. Microbiol.">
        <title>Comparative genomic analyses of the cyanobacterium, Lyngbya aestuarii BL J, a powerful hydrogen producer.</title>
        <authorList>
            <person name="Kothari A."/>
            <person name="Vaughn M."/>
            <person name="Garcia-Pichel F."/>
        </authorList>
    </citation>
    <scope>NUCLEOTIDE SEQUENCE [LARGE SCALE GENOMIC DNA]</scope>
    <source>
        <strain evidence="6 7">BL J</strain>
    </source>
</reference>
<organism evidence="6 7">
    <name type="scientific">Lyngbya aestuarii BL J</name>
    <dbReference type="NCBI Taxonomy" id="1348334"/>
    <lineage>
        <taxon>Bacteria</taxon>
        <taxon>Bacillati</taxon>
        <taxon>Cyanobacteriota</taxon>
        <taxon>Cyanophyceae</taxon>
        <taxon>Oscillatoriophycideae</taxon>
        <taxon>Oscillatoriales</taxon>
        <taxon>Microcoleaceae</taxon>
        <taxon>Lyngbya</taxon>
    </lineage>
</organism>
<dbReference type="GO" id="GO:0003735">
    <property type="term" value="F:structural constituent of ribosome"/>
    <property type="evidence" value="ECO:0007669"/>
    <property type="project" value="InterPro"/>
</dbReference>
<dbReference type="Pfam" id="PF01250">
    <property type="entry name" value="Ribosomal_S6"/>
    <property type="match status" value="1"/>
</dbReference>
<evidence type="ECO:0000256" key="1">
    <source>
        <dbReference type="ARBA" id="ARBA00009512"/>
    </source>
</evidence>
<comment type="function">
    <text evidence="2 4">Binds together with bS18 to 16S ribosomal RNA.</text>
</comment>
<evidence type="ECO:0000256" key="4">
    <source>
        <dbReference type="HAMAP-Rule" id="MF_00360"/>
    </source>
</evidence>
<sequence>MKEFVYETMYILRPDLIDEQVDVSIAKYQDLLQEQGGQNIQIQNLGKRRLAYEIDNHREGVYVLMNYDGPGHQIAVMERAMRISDDVIRYLTTKQPALPVEATTEAAEPEPEEVSQPSQ</sequence>
<dbReference type="Gene3D" id="3.30.70.60">
    <property type="match status" value="1"/>
</dbReference>
<evidence type="ECO:0000313" key="7">
    <source>
        <dbReference type="Proteomes" id="UP000017127"/>
    </source>
</evidence>
<dbReference type="InterPro" id="IPR014717">
    <property type="entry name" value="Transl_elong_EF1B/ribsomal_bS6"/>
</dbReference>
<feature type="region of interest" description="Disordered" evidence="5">
    <location>
        <begin position="98"/>
        <end position="119"/>
    </location>
</feature>
<name>U7QPT4_9CYAN</name>